<dbReference type="InterPro" id="IPR011989">
    <property type="entry name" value="ARM-like"/>
</dbReference>
<dbReference type="InterPro" id="IPR016024">
    <property type="entry name" value="ARM-type_fold"/>
</dbReference>
<evidence type="ECO:0000256" key="3">
    <source>
        <dbReference type="ARBA" id="ARBA00022516"/>
    </source>
</evidence>
<evidence type="ECO:0000259" key="16">
    <source>
        <dbReference type="Pfam" id="PF07819"/>
    </source>
</evidence>
<dbReference type="GO" id="GO:0008654">
    <property type="term" value="P:phospholipid biosynthetic process"/>
    <property type="evidence" value="ECO:0007669"/>
    <property type="project" value="UniProtKB-KW"/>
</dbReference>
<evidence type="ECO:0000256" key="1">
    <source>
        <dbReference type="ARBA" id="ARBA00004167"/>
    </source>
</evidence>
<evidence type="ECO:0000256" key="14">
    <source>
        <dbReference type="ARBA" id="ARBA00038024"/>
    </source>
</evidence>
<evidence type="ECO:0000256" key="8">
    <source>
        <dbReference type="ARBA" id="ARBA00023098"/>
    </source>
</evidence>
<organism evidence="17 18">
    <name type="scientific">Steinernema hermaphroditum</name>
    <dbReference type="NCBI Taxonomy" id="289476"/>
    <lineage>
        <taxon>Eukaryota</taxon>
        <taxon>Metazoa</taxon>
        <taxon>Ecdysozoa</taxon>
        <taxon>Nematoda</taxon>
        <taxon>Chromadorea</taxon>
        <taxon>Rhabditida</taxon>
        <taxon>Tylenchina</taxon>
        <taxon>Panagrolaimomorpha</taxon>
        <taxon>Strongyloidoidea</taxon>
        <taxon>Steinernematidae</taxon>
        <taxon>Steinernema</taxon>
    </lineage>
</organism>
<dbReference type="GO" id="GO:0015031">
    <property type="term" value="P:protein transport"/>
    <property type="evidence" value="ECO:0007669"/>
    <property type="project" value="UniProtKB-KW"/>
</dbReference>
<dbReference type="GO" id="GO:0032222">
    <property type="term" value="P:regulation of synaptic transmission, cholinergic"/>
    <property type="evidence" value="ECO:0007669"/>
    <property type="project" value="InterPro"/>
</dbReference>
<evidence type="ECO:0000256" key="6">
    <source>
        <dbReference type="ARBA" id="ARBA00022824"/>
    </source>
</evidence>
<dbReference type="SUPFAM" id="SSF57302">
    <property type="entry name" value="Snake toxin-like"/>
    <property type="match status" value="1"/>
</dbReference>
<dbReference type="PANTHER" id="PTHR48182">
    <property type="entry name" value="PROTEIN SERAC1"/>
    <property type="match status" value="1"/>
</dbReference>
<dbReference type="GO" id="GO:0005789">
    <property type="term" value="C:endoplasmic reticulum membrane"/>
    <property type="evidence" value="ECO:0007669"/>
    <property type="project" value="UniProtKB-SubCell"/>
</dbReference>
<dbReference type="GO" id="GO:0016788">
    <property type="term" value="F:hydrolase activity, acting on ester bonds"/>
    <property type="evidence" value="ECO:0007669"/>
    <property type="project" value="InterPro"/>
</dbReference>
<dbReference type="EC" id="3.1.-.-" evidence="15"/>
<keyword evidence="11" id="KW-0325">Glycoprotein</keyword>
<keyword evidence="15" id="KW-0813">Transport</keyword>
<evidence type="ECO:0000256" key="10">
    <source>
        <dbReference type="ARBA" id="ARBA00023136"/>
    </source>
</evidence>
<comment type="caution">
    <text evidence="17">The sequence shown here is derived from an EMBL/GenBank/DDBJ whole genome shotgun (WGS) entry which is preliminary data.</text>
</comment>
<dbReference type="InterPro" id="IPR031424">
    <property type="entry name" value="QVR-like"/>
</dbReference>
<dbReference type="Gene3D" id="1.25.10.10">
    <property type="entry name" value="Leucine-rich Repeat Variant"/>
    <property type="match status" value="1"/>
</dbReference>
<keyword evidence="15" id="KW-0378">Hydrolase</keyword>
<keyword evidence="18" id="KW-1185">Reference proteome</keyword>
<dbReference type="SUPFAM" id="SSF48371">
    <property type="entry name" value="ARM repeat"/>
    <property type="match status" value="1"/>
</dbReference>
<keyword evidence="10 15" id="KW-0472">Membrane</keyword>
<keyword evidence="6 15" id="KW-0256">Endoplasmic reticulum</keyword>
<proteinExistence type="inferred from homology"/>
<accession>A0AA39H1R7</accession>
<dbReference type="GO" id="GO:0030431">
    <property type="term" value="P:sleep"/>
    <property type="evidence" value="ECO:0007669"/>
    <property type="project" value="InterPro"/>
</dbReference>
<dbReference type="SUPFAM" id="SSF53474">
    <property type="entry name" value="alpha/beta-Hydrolases"/>
    <property type="match status" value="1"/>
</dbReference>
<reference evidence="17" key="1">
    <citation type="submission" date="2023-06" db="EMBL/GenBank/DDBJ databases">
        <title>Genomic analysis of the entomopathogenic nematode Steinernema hermaphroditum.</title>
        <authorList>
            <person name="Schwarz E.M."/>
            <person name="Heppert J.K."/>
            <person name="Baniya A."/>
            <person name="Schwartz H.T."/>
            <person name="Tan C.-H."/>
            <person name="Antoshechkin I."/>
            <person name="Sternberg P.W."/>
            <person name="Goodrich-Blair H."/>
            <person name="Dillman A.R."/>
        </authorList>
    </citation>
    <scope>NUCLEOTIDE SEQUENCE</scope>
    <source>
        <strain evidence="17">PS9179</strain>
        <tissue evidence="17">Whole animal</tissue>
    </source>
</reference>
<evidence type="ECO:0000256" key="2">
    <source>
        <dbReference type="ARBA" id="ARBA00004173"/>
    </source>
</evidence>
<dbReference type="Proteomes" id="UP001175271">
    <property type="component" value="Unassembled WGS sequence"/>
</dbReference>
<keyword evidence="12" id="KW-0594">Phospholipid biosynthesis</keyword>
<dbReference type="Pfam" id="PF07819">
    <property type="entry name" value="PGAP1"/>
    <property type="match status" value="1"/>
</dbReference>
<comment type="function">
    <text evidence="15">Involved in inositol deacylation of GPI-anchored proteins which plays important roles in the quality control and ER-associated degradation of GPI-anchored proteins.</text>
</comment>
<dbReference type="GO" id="GO:0005739">
    <property type="term" value="C:mitochondrion"/>
    <property type="evidence" value="ECO:0007669"/>
    <property type="project" value="UniProtKB-SubCell"/>
</dbReference>
<keyword evidence="8" id="KW-0443">Lipid metabolism</keyword>
<evidence type="ECO:0000256" key="11">
    <source>
        <dbReference type="ARBA" id="ARBA00023180"/>
    </source>
</evidence>
<protein>
    <recommendedName>
        <fullName evidence="15">GPI inositol-deacylase</fullName>
        <ecNumber evidence="15">3.1.-.-</ecNumber>
    </recommendedName>
</protein>
<dbReference type="InterPro" id="IPR012908">
    <property type="entry name" value="PGAP1-ab_dom-like"/>
</dbReference>
<dbReference type="Gene3D" id="3.40.50.1820">
    <property type="entry name" value="alpha/beta hydrolase"/>
    <property type="match status" value="1"/>
</dbReference>
<keyword evidence="5" id="KW-0732">Signal</keyword>
<dbReference type="Pfam" id="PF17064">
    <property type="entry name" value="QVR"/>
    <property type="match status" value="1"/>
</dbReference>
<evidence type="ECO:0000256" key="13">
    <source>
        <dbReference type="ARBA" id="ARBA00023264"/>
    </source>
</evidence>
<dbReference type="AlphaFoldDB" id="A0AA39H1R7"/>
<comment type="similarity">
    <text evidence="14">Belongs to the SERAC1 family.</text>
</comment>
<evidence type="ECO:0000256" key="9">
    <source>
        <dbReference type="ARBA" id="ARBA00023128"/>
    </source>
</evidence>
<evidence type="ECO:0000313" key="17">
    <source>
        <dbReference type="EMBL" id="KAK0397627.1"/>
    </source>
</evidence>
<keyword evidence="4" id="KW-0812">Transmembrane</keyword>
<feature type="domain" description="GPI inositol-deacylase PGAP1-like alpha/beta" evidence="16">
    <location>
        <begin position="309"/>
        <end position="417"/>
    </location>
</feature>
<evidence type="ECO:0000256" key="15">
    <source>
        <dbReference type="RuleBase" id="RU365011"/>
    </source>
</evidence>
<keyword evidence="13" id="KW-1208">Phospholipid metabolism</keyword>
<name>A0AA39H1R7_9BILA</name>
<gene>
    <name evidence="17" type="ORF">QR680_002197</name>
</gene>
<dbReference type="InterPro" id="IPR029058">
    <property type="entry name" value="AB_hydrolase_fold"/>
</dbReference>
<evidence type="ECO:0000256" key="4">
    <source>
        <dbReference type="ARBA" id="ARBA00022692"/>
    </source>
</evidence>
<keyword evidence="9" id="KW-0496">Mitochondrion</keyword>
<dbReference type="PANTHER" id="PTHR48182:SF2">
    <property type="entry name" value="PROTEIN SERAC1"/>
    <property type="match status" value="1"/>
</dbReference>
<keyword evidence="15" id="KW-0653">Protein transport</keyword>
<dbReference type="EMBL" id="JAUCMV010000005">
    <property type="protein sequence ID" value="KAK0397627.1"/>
    <property type="molecule type" value="Genomic_DNA"/>
</dbReference>
<evidence type="ECO:0000256" key="12">
    <source>
        <dbReference type="ARBA" id="ARBA00023209"/>
    </source>
</evidence>
<evidence type="ECO:0000256" key="5">
    <source>
        <dbReference type="ARBA" id="ARBA00022729"/>
    </source>
</evidence>
<evidence type="ECO:0000256" key="7">
    <source>
        <dbReference type="ARBA" id="ARBA00022989"/>
    </source>
</evidence>
<dbReference type="InterPro" id="IPR045860">
    <property type="entry name" value="Snake_toxin-like_sf"/>
</dbReference>
<dbReference type="CDD" id="cd00117">
    <property type="entry name" value="TFP"/>
    <property type="match status" value="1"/>
</dbReference>
<keyword evidence="7" id="KW-1133">Transmembrane helix</keyword>
<comment type="similarity">
    <text evidence="15">Belongs to the GPI inositol-deacylase family.</text>
</comment>
<keyword evidence="3" id="KW-0444">Lipid biosynthesis</keyword>
<evidence type="ECO:0000313" key="18">
    <source>
        <dbReference type="Proteomes" id="UP001175271"/>
    </source>
</evidence>
<comment type="subcellular location">
    <subcellularLocation>
        <location evidence="15">Endoplasmic reticulum membrane</location>
    </subcellularLocation>
    <subcellularLocation>
        <location evidence="1">Membrane</location>
        <topology evidence="1">Single-pass membrane protein</topology>
    </subcellularLocation>
    <subcellularLocation>
        <location evidence="2">Mitochondrion</location>
    </subcellularLocation>
</comment>
<dbReference type="InterPro" id="IPR052374">
    <property type="entry name" value="SERAC1"/>
</dbReference>
<sequence length="645" mass="71947">MFKGSTVIDVGVKSAFSALFLGGRLVNRNGDGQDRKVIKAIEDLNNGQNAKNAVAVLERLSSDQKAESIKQLNALALCILGASESSLCQVASDSRAHRIEIARPQLMERLETISLDNDWNKALLWYSVDACGEEDLACSNETLLNRPRNIQKLMRLLRILSSKTELNYSSSMVDQGVLDVLYEVFQHYRQSNLAICAYILKILANIVMDGAYCADAVVHSQWMATLLELLSHKNEEIQITTKKIFLNVLYSLQVKETSLGPDLYELYCTPYCSKPEVDIVLLHGMRGGAFRSWRQKDNPSEETVKCWPKAWLPRDVKGHFRIVAVDYPSALYGGDLMENLHARASRVYDLLKRAGIGDRSVVFICHSMGGLLAKQILINSPSLRENTVGILFMATPHYGTPVAKDYLFEVFRPTTDFKMLIEGNEANKKLHADFLEQEPRVPLMLNVSESVESPLFGKVKSMLVPSLSSSFPGCGLYHVPEMHHNVCKPADVNALSYKIVLKFIEDVLHYTQLMSARNFVITFSFLVTLIMDALAITCYECTGGQGQDCKYTGTTCSYGLFGCMKMTVYSGGVDKLGNFYDEESKIVSMARGCTFLPIGGVDACQQTVFAGYRMVTCYCFTDYCNKTNGDIDRSVFPADACLMIR</sequence>